<dbReference type="EMBL" id="BN001304">
    <property type="protein sequence ID" value="CBF79018.1"/>
    <property type="molecule type" value="Genomic_DNA"/>
</dbReference>
<proteinExistence type="predicted"/>
<accession>C8VD99</accession>
<evidence type="ECO:0000313" key="1">
    <source>
        <dbReference type="EMBL" id="CBF79018.1"/>
    </source>
</evidence>
<gene>
    <name evidence="1" type="ORF">ANIA_11547</name>
</gene>
<keyword evidence="2" id="KW-1185">Reference proteome</keyword>
<dbReference type="AlphaFoldDB" id="C8VD99"/>
<sequence>MALLFMPFQRLQKECSQYQ</sequence>
<name>C8VD99_EMENI</name>
<protein>
    <submittedName>
        <fullName evidence="1">Uncharacterized protein</fullName>
    </submittedName>
</protein>
<reference evidence="2" key="1">
    <citation type="journal article" date="2005" name="Nature">
        <title>Sequencing of Aspergillus nidulans and comparative analysis with A. fumigatus and A. oryzae.</title>
        <authorList>
            <person name="Galagan J.E."/>
            <person name="Calvo S.E."/>
            <person name="Cuomo C."/>
            <person name="Ma L.J."/>
            <person name="Wortman J.R."/>
            <person name="Batzoglou S."/>
            <person name="Lee S.I."/>
            <person name="Basturkmen M."/>
            <person name="Spevak C.C."/>
            <person name="Clutterbuck J."/>
            <person name="Kapitonov V."/>
            <person name="Jurka J."/>
            <person name="Scazzocchio C."/>
            <person name="Farman M."/>
            <person name="Butler J."/>
            <person name="Purcell S."/>
            <person name="Harris S."/>
            <person name="Braus G.H."/>
            <person name="Draht O."/>
            <person name="Busch S."/>
            <person name="D'Enfert C."/>
            <person name="Bouchier C."/>
            <person name="Goldman G.H."/>
            <person name="Bell-Pedersen D."/>
            <person name="Griffiths-Jones S."/>
            <person name="Doonan J.H."/>
            <person name="Yu J."/>
            <person name="Vienken K."/>
            <person name="Pain A."/>
            <person name="Freitag M."/>
            <person name="Selker E.U."/>
            <person name="Archer D.B."/>
            <person name="Penalva M.A."/>
            <person name="Oakley B.R."/>
            <person name="Momany M."/>
            <person name="Tanaka T."/>
            <person name="Kumagai T."/>
            <person name="Asai K."/>
            <person name="Machida M."/>
            <person name="Nierman W.C."/>
            <person name="Denning D.W."/>
            <person name="Caddick M."/>
            <person name="Hynes M."/>
            <person name="Paoletti M."/>
            <person name="Fischer R."/>
            <person name="Miller B."/>
            <person name="Dyer P."/>
            <person name="Sachs M.S."/>
            <person name="Osmani S.A."/>
            <person name="Birren B.W."/>
        </authorList>
    </citation>
    <scope>NUCLEOTIDE SEQUENCE [LARGE SCALE GENOMIC DNA]</scope>
    <source>
        <strain evidence="2">FGSC A4 / ATCC 38163 / CBS 112.46 / NRRL 194 / M139</strain>
    </source>
</reference>
<dbReference type="HOGENOM" id="CLU_3429971_0_0_1"/>
<dbReference type="InParanoid" id="C8VD99"/>
<dbReference type="Proteomes" id="UP000000560">
    <property type="component" value="Chromosome IV"/>
</dbReference>
<evidence type="ECO:0000313" key="2">
    <source>
        <dbReference type="Proteomes" id="UP000000560"/>
    </source>
</evidence>
<organism evidence="1 2">
    <name type="scientific">Emericella nidulans (strain FGSC A4 / ATCC 38163 / CBS 112.46 / NRRL 194 / M139)</name>
    <name type="common">Aspergillus nidulans</name>
    <dbReference type="NCBI Taxonomy" id="227321"/>
    <lineage>
        <taxon>Eukaryota</taxon>
        <taxon>Fungi</taxon>
        <taxon>Dikarya</taxon>
        <taxon>Ascomycota</taxon>
        <taxon>Pezizomycotina</taxon>
        <taxon>Eurotiomycetes</taxon>
        <taxon>Eurotiomycetidae</taxon>
        <taxon>Eurotiales</taxon>
        <taxon>Aspergillaceae</taxon>
        <taxon>Aspergillus</taxon>
        <taxon>Aspergillus subgen. Nidulantes</taxon>
    </lineage>
</organism>
<reference evidence="2" key="2">
    <citation type="journal article" date="2009" name="Fungal Genet. Biol.">
        <title>The 2008 update of the Aspergillus nidulans genome annotation: a community effort.</title>
        <authorList>
            <person name="Wortman J.R."/>
            <person name="Gilsenan J.M."/>
            <person name="Joardar V."/>
            <person name="Deegan J."/>
            <person name="Clutterbuck J."/>
            <person name="Andersen M.R."/>
            <person name="Archer D."/>
            <person name="Bencina M."/>
            <person name="Braus G."/>
            <person name="Coutinho P."/>
            <person name="von Dohren H."/>
            <person name="Doonan J."/>
            <person name="Driessen A.J."/>
            <person name="Durek P."/>
            <person name="Espeso E."/>
            <person name="Fekete E."/>
            <person name="Flipphi M."/>
            <person name="Estrada C.G."/>
            <person name="Geysens S."/>
            <person name="Goldman G."/>
            <person name="de Groot P.W."/>
            <person name="Hansen K."/>
            <person name="Harris S.D."/>
            <person name="Heinekamp T."/>
            <person name="Helmstaedt K."/>
            <person name="Henrissat B."/>
            <person name="Hofmann G."/>
            <person name="Homan T."/>
            <person name="Horio T."/>
            <person name="Horiuchi H."/>
            <person name="James S."/>
            <person name="Jones M."/>
            <person name="Karaffa L."/>
            <person name="Karanyi Z."/>
            <person name="Kato M."/>
            <person name="Keller N."/>
            <person name="Kelly D.E."/>
            <person name="Kiel J.A."/>
            <person name="Kim J.M."/>
            <person name="van der Klei I.J."/>
            <person name="Klis F.M."/>
            <person name="Kovalchuk A."/>
            <person name="Krasevec N."/>
            <person name="Kubicek C.P."/>
            <person name="Liu B."/>
            <person name="Maccabe A."/>
            <person name="Meyer V."/>
            <person name="Mirabito P."/>
            <person name="Miskei M."/>
            <person name="Mos M."/>
            <person name="Mullins J."/>
            <person name="Nelson D.R."/>
            <person name="Nielsen J."/>
            <person name="Oakley B.R."/>
            <person name="Osmani S.A."/>
            <person name="Pakula T."/>
            <person name="Paszewski A."/>
            <person name="Paulsen I."/>
            <person name="Pilsyk S."/>
            <person name="Pocsi I."/>
            <person name="Punt P.J."/>
            <person name="Ram A.F."/>
            <person name="Ren Q."/>
            <person name="Robellet X."/>
            <person name="Robson G."/>
            <person name="Seiboth B."/>
            <person name="van Solingen P."/>
            <person name="Specht T."/>
            <person name="Sun J."/>
            <person name="Taheri-Talesh N."/>
            <person name="Takeshita N."/>
            <person name="Ussery D."/>
            <person name="vanKuyk P.A."/>
            <person name="Visser H."/>
            <person name="van de Vondervoort P.J."/>
            <person name="de Vries R.P."/>
            <person name="Walton J."/>
            <person name="Xiang X."/>
            <person name="Xiong Y."/>
            <person name="Zeng A.P."/>
            <person name="Brandt B.W."/>
            <person name="Cornell M.J."/>
            <person name="van den Hondel C.A."/>
            <person name="Visser J."/>
            <person name="Oliver S.G."/>
            <person name="Turner G."/>
        </authorList>
    </citation>
    <scope>GENOME REANNOTATION</scope>
    <source>
        <strain evidence="2">FGSC A4 / ATCC 38163 / CBS 112.46 / NRRL 194 / M139</strain>
    </source>
</reference>